<accession>A0A502ENF5</accession>
<dbReference type="Proteomes" id="UP000317078">
    <property type="component" value="Unassembled WGS sequence"/>
</dbReference>
<dbReference type="AlphaFoldDB" id="A0A502ENF5"/>
<evidence type="ECO:0000313" key="2">
    <source>
        <dbReference type="EMBL" id="TPG38562.1"/>
    </source>
</evidence>
<proteinExistence type="predicted"/>
<gene>
    <name evidence="2" type="ORF">EAH89_29375</name>
</gene>
<organism evidence="2 3">
    <name type="scientific">Muricoccus nepalensis</name>
    <dbReference type="NCBI Taxonomy" id="1854500"/>
    <lineage>
        <taxon>Bacteria</taxon>
        <taxon>Pseudomonadati</taxon>
        <taxon>Pseudomonadota</taxon>
        <taxon>Alphaproteobacteria</taxon>
        <taxon>Acetobacterales</taxon>
        <taxon>Roseomonadaceae</taxon>
        <taxon>Muricoccus</taxon>
    </lineage>
</organism>
<comment type="caution">
    <text evidence="2">The sequence shown here is derived from an EMBL/GenBank/DDBJ whole genome shotgun (WGS) entry which is preliminary data.</text>
</comment>
<dbReference type="InterPro" id="IPR045526">
    <property type="entry name" value="DUF6471"/>
</dbReference>
<sequence length="76" mass="8289">MQTADAAEWQAKAKGLLKAELKRRNVTYAGLVEKLAAIGVQETEPNIRNKIARGGFTAVFLLQVMAAIGAKKIRLH</sequence>
<evidence type="ECO:0000259" key="1">
    <source>
        <dbReference type="Pfam" id="PF20075"/>
    </source>
</evidence>
<dbReference type="OrthoDB" id="9808716at2"/>
<feature type="domain" description="DUF6471" evidence="1">
    <location>
        <begin position="9"/>
        <end position="73"/>
    </location>
</feature>
<dbReference type="Pfam" id="PF20075">
    <property type="entry name" value="DUF6471"/>
    <property type="match status" value="1"/>
</dbReference>
<protein>
    <recommendedName>
        <fullName evidence="1">DUF6471 domain-containing protein</fullName>
    </recommendedName>
</protein>
<evidence type="ECO:0000313" key="3">
    <source>
        <dbReference type="Proteomes" id="UP000317078"/>
    </source>
</evidence>
<dbReference type="EMBL" id="RCZP01000076">
    <property type="protein sequence ID" value="TPG38562.1"/>
    <property type="molecule type" value="Genomic_DNA"/>
</dbReference>
<name>A0A502ENF5_9PROT</name>
<reference evidence="2 3" key="1">
    <citation type="journal article" date="2019" name="Environ. Microbiol.">
        <title>Species interactions and distinct microbial communities in high Arctic permafrost affected cryosols are associated with the CH4 and CO2 gas fluxes.</title>
        <authorList>
            <person name="Altshuler I."/>
            <person name="Hamel J."/>
            <person name="Turney S."/>
            <person name="Magnuson E."/>
            <person name="Levesque R."/>
            <person name="Greer C."/>
            <person name="Whyte L.G."/>
        </authorList>
    </citation>
    <scope>NUCLEOTIDE SEQUENCE [LARGE SCALE GENOMIC DNA]</scope>
    <source>
        <strain evidence="2 3">S9.3B</strain>
    </source>
</reference>
<keyword evidence="3" id="KW-1185">Reference proteome</keyword>